<feature type="region of interest" description="Disordered" evidence="1">
    <location>
        <begin position="1"/>
        <end position="466"/>
    </location>
</feature>
<feature type="compositionally biased region" description="Basic residues" evidence="1">
    <location>
        <begin position="236"/>
        <end position="278"/>
    </location>
</feature>
<name>A0A6J4LQK9_9ACTN</name>
<dbReference type="EC" id="2.3.1.20" evidence="2"/>
<feature type="compositionally biased region" description="Basic residues" evidence="1">
    <location>
        <begin position="139"/>
        <end position="157"/>
    </location>
</feature>
<feature type="compositionally biased region" description="Basic residues" evidence="1">
    <location>
        <begin position="64"/>
        <end position="82"/>
    </location>
</feature>
<sequence length="466" mass="50617">DRPAQSPRRLLPVHGDADHGDARRRRRDVRAAGGGLRLRPAGRPHQRADRPRPALPAEGALHPRAARQPRLGRRRGLRRHLPRTAQRAAPAGQRRAAARAGRKADGAAARPRPSAVGDLPRRGPGAGTGGGDHQDPPRHGRRRRRRGHRHRHPRHHTRAADGARGRLAPGASAGSRLAGGRGPHRLRQAPDAGAGHGAHGRDRRPGDGGQAGRPGQRGPGVRRDDRPPGTGLAPQRAHRRAAPVRHGRHRPRRLQARPQGPRRHRQRRRPGDRRRRAARLAADPWGGGDPLHGDPRDGAGLRAVRDADGSGQPDLLLLRRPARGRGRSRDAAAPGQLRHAGAQGVRAVGRRRGARADVGLRAADDPLAGRAGGQQHDAPAVQPRGHQRPGPAVPAVRRRRPDADHVPRRPAGEGAGPVHRADLVRRRRLLRSERRPRRHAGRRRPRRSARGVARRAGRDRARTAAV</sequence>
<feature type="compositionally biased region" description="Basic residues" evidence="1">
    <location>
        <begin position="425"/>
        <end position="455"/>
    </location>
</feature>
<feature type="compositionally biased region" description="Low complexity" evidence="1">
    <location>
        <begin position="167"/>
        <end position="178"/>
    </location>
</feature>
<feature type="compositionally biased region" description="Basic and acidic residues" evidence="1">
    <location>
        <begin position="401"/>
        <end position="411"/>
    </location>
</feature>
<organism evidence="2">
    <name type="scientific">uncultured Frankineae bacterium</name>
    <dbReference type="NCBI Taxonomy" id="437475"/>
    <lineage>
        <taxon>Bacteria</taxon>
        <taxon>Bacillati</taxon>
        <taxon>Actinomycetota</taxon>
        <taxon>Actinomycetes</taxon>
        <taxon>Frankiales</taxon>
        <taxon>environmental samples</taxon>
    </lineage>
</organism>
<dbReference type="EMBL" id="CADCUE010000134">
    <property type="protein sequence ID" value="CAA9335358.1"/>
    <property type="molecule type" value="Genomic_DNA"/>
</dbReference>
<feature type="compositionally biased region" description="Basic and acidic residues" evidence="1">
    <location>
        <begin position="291"/>
        <end position="308"/>
    </location>
</feature>
<keyword evidence="2" id="KW-0808">Transferase</keyword>
<gene>
    <name evidence="2" type="ORF">AVDCRST_MAG16-1540</name>
</gene>
<feature type="compositionally biased region" description="Low complexity" evidence="1">
    <location>
        <begin position="83"/>
        <end position="95"/>
    </location>
</feature>
<protein>
    <submittedName>
        <fullName evidence="2">Wax ester synthase/acyl-CoA:diacylglycerol acyltransferase Diacyglycerol O-acyltransferase</fullName>
        <ecNumber evidence="2">2.3.1.20</ecNumber>
    </submittedName>
</protein>
<feature type="compositionally biased region" description="Low complexity" evidence="1">
    <location>
        <begin position="331"/>
        <end position="347"/>
    </location>
</feature>
<evidence type="ECO:0000313" key="2">
    <source>
        <dbReference type="EMBL" id="CAA9335358.1"/>
    </source>
</evidence>
<feature type="compositionally biased region" description="Basic and acidic residues" evidence="1">
    <location>
        <begin position="456"/>
        <end position="466"/>
    </location>
</feature>
<feature type="non-terminal residue" evidence="2">
    <location>
        <position position="466"/>
    </location>
</feature>
<reference evidence="2" key="1">
    <citation type="submission" date="2020-02" db="EMBL/GenBank/DDBJ databases">
        <authorList>
            <person name="Meier V. D."/>
        </authorList>
    </citation>
    <scope>NUCLEOTIDE SEQUENCE</scope>
    <source>
        <strain evidence="2">AVDCRST_MAG16</strain>
    </source>
</reference>
<feature type="compositionally biased region" description="Gly residues" evidence="1">
    <location>
        <begin position="207"/>
        <end position="218"/>
    </location>
</feature>
<dbReference type="GO" id="GO:0004144">
    <property type="term" value="F:diacylglycerol O-acyltransferase activity"/>
    <property type="evidence" value="ECO:0007669"/>
    <property type="project" value="UniProtKB-EC"/>
</dbReference>
<proteinExistence type="predicted"/>
<feature type="non-terminal residue" evidence="2">
    <location>
        <position position="1"/>
    </location>
</feature>
<evidence type="ECO:0000256" key="1">
    <source>
        <dbReference type="SAM" id="MobiDB-lite"/>
    </source>
</evidence>
<keyword evidence="2" id="KW-0012">Acyltransferase</keyword>
<dbReference type="AlphaFoldDB" id="A0A6J4LQK9"/>
<accession>A0A6J4LQK9</accession>